<keyword evidence="2" id="KW-1185">Reference proteome</keyword>
<organism evidence="1 2">
    <name type="scientific">Carpediemonas membranifera</name>
    <dbReference type="NCBI Taxonomy" id="201153"/>
    <lineage>
        <taxon>Eukaryota</taxon>
        <taxon>Metamonada</taxon>
        <taxon>Carpediemonas-like organisms</taxon>
        <taxon>Carpediemonas</taxon>
    </lineage>
</organism>
<dbReference type="EMBL" id="JAHDYR010000025">
    <property type="protein sequence ID" value="KAG9393113.1"/>
    <property type="molecule type" value="Genomic_DNA"/>
</dbReference>
<dbReference type="OrthoDB" id="9991317at2759"/>
<dbReference type="GO" id="GO:0006383">
    <property type="term" value="P:transcription by RNA polymerase III"/>
    <property type="evidence" value="ECO:0007669"/>
    <property type="project" value="InterPro"/>
</dbReference>
<protein>
    <submittedName>
        <fullName evidence="1">Uncharacterized protein</fullName>
    </submittedName>
</protein>
<proteinExistence type="predicted"/>
<dbReference type="GO" id="GO:0000127">
    <property type="term" value="C:transcription factor TFIIIC complex"/>
    <property type="evidence" value="ECO:0007669"/>
    <property type="project" value="TreeGrafter"/>
</dbReference>
<evidence type="ECO:0000313" key="2">
    <source>
        <dbReference type="Proteomes" id="UP000717585"/>
    </source>
</evidence>
<dbReference type="PANTHER" id="PTHR23082:SF0">
    <property type="entry name" value="GENERAL TRANSCRIPTION FACTOR 3C POLYPEPTIDE 3"/>
    <property type="match status" value="1"/>
</dbReference>
<dbReference type="InterPro" id="IPR039340">
    <property type="entry name" value="Tfc4/TFIIIC-102/Sfc4"/>
</dbReference>
<dbReference type="PANTHER" id="PTHR23082">
    <property type="entry name" value="TRANSCRIPTION INITIATION FACTOR IIIC TFIIIC , POLYPEPTIDE 3-RELATED"/>
    <property type="match status" value="1"/>
</dbReference>
<gene>
    <name evidence="1" type="ORF">J8273_3242</name>
</gene>
<reference evidence="1" key="1">
    <citation type="submission" date="2021-05" db="EMBL/GenBank/DDBJ databases">
        <title>A free-living protist that lacks canonical eukaryotic 1 DNA replication and segregation systems.</title>
        <authorList>
            <person name="Salas-Leiva D.E."/>
            <person name="Tromer E.C."/>
            <person name="Curtis B.A."/>
            <person name="Jerlstrom-Hultqvist J."/>
            <person name="Kolisko M."/>
            <person name="Yi Z."/>
            <person name="Salas-Leiva J.S."/>
            <person name="Gallot-Lavallee L."/>
            <person name="Kops G.J.P.L."/>
            <person name="Archibald J.M."/>
            <person name="Simpson A.G.B."/>
            <person name="Roger A.J."/>
        </authorList>
    </citation>
    <scope>NUCLEOTIDE SEQUENCE</scope>
    <source>
        <strain evidence="1">BICM</strain>
    </source>
</reference>
<dbReference type="Proteomes" id="UP000717585">
    <property type="component" value="Unassembled WGS sequence"/>
</dbReference>
<dbReference type="AlphaFoldDB" id="A0A8J6E175"/>
<name>A0A8J6E175_9EUKA</name>
<accession>A0A8J6E175</accession>
<evidence type="ECO:0000313" key="1">
    <source>
        <dbReference type="EMBL" id="KAG9393113.1"/>
    </source>
</evidence>
<comment type="caution">
    <text evidence="1">The sequence shown here is derived from an EMBL/GenBank/DDBJ whole genome shotgun (WGS) entry which is preliminary data.</text>
</comment>
<sequence>MRLPAAVTDLLGRANIAFINQNRVETVRLCMDAICLAPQAPEPYRLIGLSLEDTGSERVALDFFFVATHLSRRAKEPWKICADIAQRTGHEQYYLYCLRKMTPFIEDEDDLGAHLIETHSAYRVVGDMRGAGRCLEALYHVRPDPAVLQLCRFAPPIDDFADLYFELGRTCVSASDQAVYAQGLRLLAVTEAVPSMAMAVNLILADSLLQRLAKLDHAGRSELLTRYSRVLAVDSTAPTVLKAANACGRLGLKDTCLWLLGFIEPNAAVTSGPLGKLIGPYQCPFPADRPTDALRHFLGWVHGWVGDGAQAIVDVCRGVRAETVASRSDTSFRSSAFSRTTALLLNEFIPTVLTQDRFYTVAIRVTLELVRENRPADASKLINAAVASRMLDIWGGQRRVDLYDNLRLLTVLIGAQCTSSHSQLDVALLEQHPDSQRLKTYKPAIFKKNTYGTLFRASTAFWHGSYEQTVPMFEEVAANLLFTSQRRRANRNTNKNDQVVQAVERMARYSELRGDPAEAAYNTARMLQYCRMGRPSEYNSGPTQPVSSWQLEQAQRPAAVNMARLLADSGNRREAARVLKQFMTI</sequence>